<name>A0ABZ0TFK2_9SPHI</name>
<dbReference type="Proteomes" id="UP001324380">
    <property type="component" value="Chromosome"/>
</dbReference>
<keyword evidence="2" id="KW-1185">Reference proteome</keyword>
<sequence>MQVGRDIKKQSTQTFADILKCPVTENAMRNKLTTFYNIYQVSIYNVLANGHHYPNKKGDRSYNLSPFYVLAFKYLLPEN</sequence>
<dbReference type="RefSeq" id="WP_321561127.1">
    <property type="nucleotide sequence ID" value="NZ_CP139558.1"/>
</dbReference>
<protein>
    <submittedName>
        <fullName evidence="1">Uncharacterized protein</fullName>
    </submittedName>
</protein>
<gene>
    <name evidence="1" type="ORF">SNE25_21825</name>
</gene>
<dbReference type="EMBL" id="CP139558">
    <property type="protein sequence ID" value="WPU91961.1"/>
    <property type="molecule type" value="Genomic_DNA"/>
</dbReference>
<proteinExistence type="predicted"/>
<evidence type="ECO:0000313" key="1">
    <source>
        <dbReference type="EMBL" id="WPU91961.1"/>
    </source>
</evidence>
<accession>A0ABZ0TFK2</accession>
<reference evidence="1 2" key="1">
    <citation type="submission" date="2023-11" db="EMBL/GenBank/DDBJ databases">
        <title>Analysis of the Genomes of Mucilaginibacter gossypii cycad 4 and M. sabulilitoris SNA2: microbes with the potential for plant growth promotion.</title>
        <authorList>
            <person name="Hirsch A.M."/>
            <person name="Humm E."/>
            <person name="Rubbi M."/>
            <person name="Del Vecchio G."/>
            <person name="Ha S.M."/>
            <person name="Pellegrini M."/>
            <person name="Gunsalus R.P."/>
        </authorList>
    </citation>
    <scope>NUCLEOTIDE SEQUENCE [LARGE SCALE GENOMIC DNA]</scope>
    <source>
        <strain evidence="1 2">SNA2</strain>
    </source>
</reference>
<evidence type="ECO:0000313" key="2">
    <source>
        <dbReference type="Proteomes" id="UP001324380"/>
    </source>
</evidence>
<organism evidence="1 2">
    <name type="scientific">Mucilaginibacter sabulilitoris</name>
    <dbReference type="NCBI Taxonomy" id="1173583"/>
    <lineage>
        <taxon>Bacteria</taxon>
        <taxon>Pseudomonadati</taxon>
        <taxon>Bacteroidota</taxon>
        <taxon>Sphingobacteriia</taxon>
        <taxon>Sphingobacteriales</taxon>
        <taxon>Sphingobacteriaceae</taxon>
        <taxon>Mucilaginibacter</taxon>
    </lineage>
</organism>